<dbReference type="Gene3D" id="3.40.640.10">
    <property type="entry name" value="Type I PLP-dependent aspartate aminotransferase-like (Major domain)"/>
    <property type="match status" value="1"/>
</dbReference>
<name>A0AAD4N6J4_9BILA</name>
<evidence type="ECO:0000256" key="8">
    <source>
        <dbReference type="ARBA" id="ARBA00022679"/>
    </source>
</evidence>
<dbReference type="InterPro" id="IPR013083">
    <property type="entry name" value="Znf_RING/FYVE/PHD"/>
</dbReference>
<keyword evidence="17" id="KW-1185">Reference proteome</keyword>
<evidence type="ECO:0000256" key="11">
    <source>
        <dbReference type="ARBA" id="ARBA00022833"/>
    </source>
</evidence>
<comment type="subcellular location">
    <subcellularLocation>
        <location evidence="2">Mitochondrion matrix</location>
    </subcellularLocation>
</comment>
<evidence type="ECO:0000256" key="1">
    <source>
        <dbReference type="ARBA" id="ARBA00001933"/>
    </source>
</evidence>
<evidence type="ECO:0000256" key="7">
    <source>
        <dbReference type="ARBA" id="ARBA00022576"/>
    </source>
</evidence>
<dbReference type="GO" id="GO:0042802">
    <property type="term" value="F:identical protein binding"/>
    <property type="evidence" value="ECO:0007669"/>
    <property type="project" value="TreeGrafter"/>
</dbReference>
<gene>
    <name evidence="16" type="ORF">DdX_08939</name>
</gene>
<accession>A0AAD4N6J4</accession>
<keyword evidence="7 16" id="KW-0032">Aminotransferase</keyword>
<dbReference type="InterPro" id="IPR015422">
    <property type="entry name" value="PyrdxlP-dep_Trfase_small"/>
</dbReference>
<evidence type="ECO:0000256" key="14">
    <source>
        <dbReference type="PROSITE-ProRule" id="PRU00175"/>
    </source>
</evidence>
<dbReference type="SUPFAM" id="SSF53383">
    <property type="entry name" value="PLP-dependent transferases"/>
    <property type="match status" value="1"/>
</dbReference>
<evidence type="ECO:0000256" key="13">
    <source>
        <dbReference type="ARBA" id="ARBA00030587"/>
    </source>
</evidence>
<dbReference type="Pfam" id="PF13920">
    <property type="entry name" value="zf-C3HC4_3"/>
    <property type="match status" value="1"/>
</dbReference>
<dbReference type="FunFam" id="3.90.1150.10:FF:000152">
    <property type="entry name" value="Ornithine aminotransferase"/>
    <property type="match status" value="1"/>
</dbReference>
<dbReference type="InterPro" id="IPR005814">
    <property type="entry name" value="Aminotrans_3"/>
</dbReference>
<dbReference type="PANTHER" id="PTHR11986">
    <property type="entry name" value="AMINOTRANSFERASE CLASS III"/>
    <property type="match status" value="1"/>
</dbReference>
<keyword evidence="11" id="KW-0862">Zinc</keyword>
<dbReference type="SMART" id="SM00184">
    <property type="entry name" value="RING"/>
    <property type="match status" value="1"/>
</dbReference>
<evidence type="ECO:0000256" key="3">
    <source>
        <dbReference type="ARBA" id="ARBA00004998"/>
    </source>
</evidence>
<dbReference type="FunFam" id="3.40.640.10:FF:000011">
    <property type="entry name" value="Ornithine aminotransferase"/>
    <property type="match status" value="1"/>
</dbReference>
<keyword evidence="9" id="KW-0479">Metal-binding</keyword>
<evidence type="ECO:0000313" key="17">
    <source>
        <dbReference type="Proteomes" id="UP001201812"/>
    </source>
</evidence>
<feature type="domain" description="RING-type" evidence="15">
    <location>
        <begin position="574"/>
        <end position="611"/>
    </location>
</feature>
<evidence type="ECO:0000256" key="12">
    <source>
        <dbReference type="ARBA" id="ARBA00022898"/>
    </source>
</evidence>
<evidence type="ECO:0000256" key="10">
    <source>
        <dbReference type="ARBA" id="ARBA00022771"/>
    </source>
</evidence>
<dbReference type="PROSITE" id="PS50089">
    <property type="entry name" value="ZF_RING_2"/>
    <property type="match status" value="1"/>
</dbReference>
<dbReference type="GO" id="GO:0030170">
    <property type="term" value="F:pyridoxal phosphate binding"/>
    <property type="evidence" value="ECO:0007669"/>
    <property type="project" value="InterPro"/>
</dbReference>
<evidence type="ECO:0000256" key="5">
    <source>
        <dbReference type="ARBA" id="ARBA00012924"/>
    </source>
</evidence>
<keyword evidence="10 14" id="KW-0863">Zinc-finger</keyword>
<protein>
    <recommendedName>
        <fullName evidence="6">RING finger protein 141</fullName>
        <ecNumber evidence="5">2.6.1.13</ecNumber>
    </recommendedName>
    <alternativeName>
        <fullName evidence="13">Ornithine--oxo-acid aminotransferase</fullName>
    </alternativeName>
</protein>
<dbReference type="GO" id="GO:0008270">
    <property type="term" value="F:zinc ion binding"/>
    <property type="evidence" value="ECO:0007669"/>
    <property type="project" value="UniProtKB-KW"/>
</dbReference>
<dbReference type="GO" id="GO:0005759">
    <property type="term" value="C:mitochondrial matrix"/>
    <property type="evidence" value="ECO:0007669"/>
    <property type="project" value="UniProtKB-SubCell"/>
</dbReference>
<dbReference type="Gene3D" id="3.30.40.10">
    <property type="entry name" value="Zinc/RING finger domain, C3HC4 (zinc finger)"/>
    <property type="match status" value="1"/>
</dbReference>
<dbReference type="SUPFAM" id="SSF57850">
    <property type="entry name" value="RING/U-box"/>
    <property type="match status" value="1"/>
</dbReference>
<dbReference type="InterPro" id="IPR015424">
    <property type="entry name" value="PyrdxlP-dep_Trfase"/>
</dbReference>
<comment type="caution">
    <text evidence="16">The sequence shown here is derived from an EMBL/GenBank/DDBJ whole genome shotgun (WGS) entry which is preliminary data.</text>
</comment>
<comment type="similarity">
    <text evidence="4">Belongs to the class-III pyridoxal-phosphate-dependent aminotransferase family.</text>
</comment>
<keyword evidence="12" id="KW-0663">Pyridoxal phosphate</keyword>
<dbReference type="AlphaFoldDB" id="A0AAD4N6J4"/>
<dbReference type="Proteomes" id="UP001201812">
    <property type="component" value="Unassembled WGS sequence"/>
</dbReference>
<evidence type="ECO:0000256" key="6">
    <source>
        <dbReference type="ARBA" id="ARBA00022017"/>
    </source>
</evidence>
<dbReference type="EC" id="2.6.1.13" evidence="5"/>
<evidence type="ECO:0000256" key="4">
    <source>
        <dbReference type="ARBA" id="ARBA00008954"/>
    </source>
</evidence>
<dbReference type="Pfam" id="PF00202">
    <property type="entry name" value="Aminotran_3"/>
    <property type="match status" value="1"/>
</dbReference>
<dbReference type="PANTHER" id="PTHR11986:SF18">
    <property type="entry name" value="ORNITHINE AMINOTRANSFERASE, MITOCHONDRIAL"/>
    <property type="match status" value="1"/>
</dbReference>
<dbReference type="InterPro" id="IPR043400">
    <property type="entry name" value="RING-HC_RNF141"/>
</dbReference>
<dbReference type="InterPro" id="IPR015421">
    <property type="entry name" value="PyrdxlP-dep_Trfase_major"/>
</dbReference>
<proteinExistence type="inferred from homology"/>
<keyword evidence="8" id="KW-0808">Transferase</keyword>
<comment type="cofactor">
    <cofactor evidence="1">
        <name>pyridoxal 5'-phosphate</name>
        <dbReference type="ChEBI" id="CHEBI:597326"/>
    </cofactor>
</comment>
<evidence type="ECO:0000256" key="2">
    <source>
        <dbReference type="ARBA" id="ARBA00004305"/>
    </source>
</evidence>
<dbReference type="InterPro" id="IPR049704">
    <property type="entry name" value="Aminotrans_3_PPA_site"/>
</dbReference>
<dbReference type="PROSITE" id="PS00600">
    <property type="entry name" value="AA_TRANSFER_CLASS_3"/>
    <property type="match status" value="1"/>
</dbReference>
<sequence>MLRCNRFPINVFRRLSVSVHRSGASSQSSSNKAGSGVEPTNQREYIERELKHGAHNYKPLPVVIARGQGCRVWDVDGKLYYDFLSAYSAVNQGHCHPRLLEVMQDQSKKLTLTSRAFYNDALGEYEAYVTNLFSYDKVLPMNTGVEACDTAVKLARRWAYDVKGIPANKAKIVFAENNFWGRSIAAISASTDPDSYGGFGPYVPNFVTIPYDDISALEKALSDPHVAAFMIEPIQGEAGVVVPSDGYLKAVRKMCSEHGVLWIADEVQTGLGRTGKMLCTEHEDVRPDIVTLGKALSGGVYPISAVLANDEIMLTIKPGQHGSTYGGNPLACKIAVEALEIIKDEKLCENSQKMGKILMGELNKLPKSVVTTVRGKGLLCAIVIDKRINAGEVCQKLMRNGLLAKNTHGDIIRFAPPLVINEAQIKEASQIISNVINSLPLANFPWSMGNTESSSPLVNYGKITQHELSELVANLNTRCQNCFADSSVKMLFAVKQRDENSLFWKKSVQIRCFTIRGENTFCKSYGLYEFLKFYHSFLQILSAAEVSSTVDLATNNNLMEMSIFQESCNVEGLCVICFETKPDSVLPCAHAYCSKCVDQFRGVQKCCPLCRYRLCASGRDESWVVAEKPNKECINTYLVGTGHCRDDHSSDDS</sequence>
<comment type="pathway">
    <text evidence="3">Amino-acid biosynthesis; L-proline biosynthesis; L-glutamate 5-semialdehyde from L-ornithine: step 1/1.</text>
</comment>
<dbReference type="EMBL" id="JAKKPZ010000015">
    <property type="protein sequence ID" value="KAI1713426.1"/>
    <property type="molecule type" value="Genomic_DNA"/>
</dbReference>
<evidence type="ECO:0000259" key="15">
    <source>
        <dbReference type="PROSITE" id="PS50089"/>
    </source>
</evidence>
<organism evidence="16 17">
    <name type="scientific">Ditylenchus destructor</name>
    <dbReference type="NCBI Taxonomy" id="166010"/>
    <lineage>
        <taxon>Eukaryota</taxon>
        <taxon>Metazoa</taxon>
        <taxon>Ecdysozoa</taxon>
        <taxon>Nematoda</taxon>
        <taxon>Chromadorea</taxon>
        <taxon>Rhabditida</taxon>
        <taxon>Tylenchina</taxon>
        <taxon>Tylenchomorpha</taxon>
        <taxon>Sphaerularioidea</taxon>
        <taxon>Anguinidae</taxon>
        <taxon>Anguininae</taxon>
        <taxon>Ditylenchus</taxon>
    </lineage>
</organism>
<dbReference type="GO" id="GO:0010121">
    <property type="term" value="P:L-arginine catabolic process to proline via ornithine"/>
    <property type="evidence" value="ECO:0007669"/>
    <property type="project" value="TreeGrafter"/>
</dbReference>
<dbReference type="InterPro" id="IPR010164">
    <property type="entry name" value="Orn_aminotrans"/>
</dbReference>
<dbReference type="CDD" id="cd16545">
    <property type="entry name" value="RING-HC_RNF141"/>
    <property type="match status" value="1"/>
</dbReference>
<dbReference type="InterPro" id="IPR001841">
    <property type="entry name" value="Znf_RING"/>
</dbReference>
<dbReference type="PROSITE" id="PS00518">
    <property type="entry name" value="ZF_RING_1"/>
    <property type="match status" value="1"/>
</dbReference>
<evidence type="ECO:0000313" key="16">
    <source>
        <dbReference type="EMBL" id="KAI1713426.1"/>
    </source>
</evidence>
<dbReference type="GO" id="GO:0004587">
    <property type="term" value="F:ornithine aminotransferase activity"/>
    <property type="evidence" value="ECO:0007669"/>
    <property type="project" value="UniProtKB-EC"/>
</dbReference>
<dbReference type="NCBIfam" id="TIGR01885">
    <property type="entry name" value="Orn_aminotrans"/>
    <property type="match status" value="1"/>
</dbReference>
<evidence type="ECO:0000256" key="9">
    <source>
        <dbReference type="ARBA" id="ARBA00022723"/>
    </source>
</evidence>
<dbReference type="GO" id="GO:0019544">
    <property type="term" value="P:L-arginine catabolic process to L-glutamate"/>
    <property type="evidence" value="ECO:0007669"/>
    <property type="project" value="TreeGrafter"/>
</dbReference>
<reference evidence="16" key="1">
    <citation type="submission" date="2022-01" db="EMBL/GenBank/DDBJ databases">
        <title>Genome Sequence Resource for Two Populations of Ditylenchus destructor, the Migratory Endoparasitic Phytonematode.</title>
        <authorList>
            <person name="Zhang H."/>
            <person name="Lin R."/>
            <person name="Xie B."/>
        </authorList>
    </citation>
    <scope>NUCLEOTIDE SEQUENCE</scope>
    <source>
        <strain evidence="16">BazhouSP</strain>
    </source>
</reference>
<dbReference type="InterPro" id="IPR017907">
    <property type="entry name" value="Znf_RING_CS"/>
</dbReference>
<dbReference type="CDD" id="cd00610">
    <property type="entry name" value="OAT_like"/>
    <property type="match status" value="1"/>
</dbReference>
<dbReference type="Gene3D" id="3.90.1150.10">
    <property type="entry name" value="Aspartate Aminotransferase, domain 1"/>
    <property type="match status" value="1"/>
</dbReference>
<dbReference type="InterPro" id="IPR050103">
    <property type="entry name" value="Class-III_PLP-dep_AT"/>
</dbReference>